<dbReference type="InterPro" id="IPR004360">
    <property type="entry name" value="Glyas_Fos-R_dOase_dom"/>
</dbReference>
<sequence length="128" mass="14070">MTPLFRGGHNIAMKLPKAQFDRTVAFYRDVLGMEVTDDSGEPVAAGVIQSAAVQFGPVTLWLDRVDNYAHADLWLELFTDDVDRATEYLAARGVAVQDELEPLPAGMAAHWISNPVGVPHIVRLPDNE</sequence>
<dbReference type="Pfam" id="PF00903">
    <property type="entry name" value="Glyoxalase"/>
    <property type="match status" value="1"/>
</dbReference>
<protein>
    <recommendedName>
        <fullName evidence="1">VOC domain-containing protein</fullName>
    </recommendedName>
</protein>
<evidence type="ECO:0000313" key="3">
    <source>
        <dbReference type="Proteomes" id="UP000031364"/>
    </source>
</evidence>
<organism evidence="2 3">
    <name type="scientific">Nocardia vulneris</name>
    <dbReference type="NCBI Taxonomy" id="1141657"/>
    <lineage>
        <taxon>Bacteria</taxon>
        <taxon>Bacillati</taxon>
        <taxon>Actinomycetota</taxon>
        <taxon>Actinomycetes</taxon>
        <taxon>Mycobacteriales</taxon>
        <taxon>Nocardiaceae</taxon>
        <taxon>Nocardia</taxon>
    </lineage>
</organism>
<dbReference type="RefSeq" id="WP_043678519.1">
    <property type="nucleotide sequence ID" value="NZ_BDCI01000039.1"/>
</dbReference>
<name>A0ABR4Z769_9NOCA</name>
<evidence type="ECO:0000313" key="2">
    <source>
        <dbReference type="EMBL" id="KIA61048.1"/>
    </source>
</evidence>
<evidence type="ECO:0000259" key="1">
    <source>
        <dbReference type="PROSITE" id="PS51819"/>
    </source>
</evidence>
<accession>A0ABR4Z769</accession>
<dbReference type="PROSITE" id="PS51819">
    <property type="entry name" value="VOC"/>
    <property type="match status" value="1"/>
</dbReference>
<dbReference type="InterPro" id="IPR037523">
    <property type="entry name" value="VOC_core"/>
</dbReference>
<comment type="caution">
    <text evidence="2">The sequence shown here is derived from an EMBL/GenBank/DDBJ whole genome shotgun (WGS) entry which is preliminary data.</text>
</comment>
<reference evidence="2 3" key="1">
    <citation type="journal article" date="2014" name="Int. J. Syst. Evol. Microbiol.">
        <title>Nocardia vulneris sp. nov., isolated from wounds of human patients in North America.</title>
        <authorList>
            <person name="Lasker B.A."/>
            <person name="Bell M."/>
            <person name="Klenk H.P."/>
            <person name="Sproer C."/>
            <person name="Schumann C."/>
            <person name="Schumann P."/>
            <person name="Brown J.M."/>
        </authorList>
    </citation>
    <scope>NUCLEOTIDE SEQUENCE [LARGE SCALE GENOMIC DNA]</scope>
    <source>
        <strain evidence="2 3">W9851</strain>
    </source>
</reference>
<dbReference type="InterPro" id="IPR029068">
    <property type="entry name" value="Glyas_Bleomycin-R_OHBP_Dase"/>
</dbReference>
<dbReference type="Gene3D" id="3.10.180.10">
    <property type="entry name" value="2,3-Dihydroxybiphenyl 1,2-Dioxygenase, domain 1"/>
    <property type="match status" value="1"/>
</dbReference>
<keyword evidence="3" id="KW-1185">Reference proteome</keyword>
<feature type="domain" description="VOC" evidence="1">
    <location>
        <begin position="7"/>
        <end position="125"/>
    </location>
</feature>
<proteinExistence type="predicted"/>
<dbReference type="SUPFAM" id="SSF54593">
    <property type="entry name" value="Glyoxalase/Bleomycin resistance protein/Dihydroxybiphenyl dioxygenase"/>
    <property type="match status" value="1"/>
</dbReference>
<dbReference type="Proteomes" id="UP000031364">
    <property type="component" value="Unassembled WGS sequence"/>
</dbReference>
<dbReference type="EMBL" id="JNFP01000053">
    <property type="protein sequence ID" value="KIA61048.1"/>
    <property type="molecule type" value="Genomic_DNA"/>
</dbReference>
<gene>
    <name evidence="2" type="ORF">FG87_33455</name>
</gene>